<keyword evidence="2" id="KW-0813">Transport</keyword>
<accession>A0A897MTD2</accession>
<evidence type="ECO:0000313" key="9">
    <source>
        <dbReference type="Proteomes" id="UP000663586"/>
    </source>
</evidence>
<protein>
    <submittedName>
        <fullName evidence="8">Phosphotransferase system mannitol/fructose-specific IIA domain (Ntr-type)</fullName>
    </submittedName>
</protein>
<dbReference type="InterPro" id="IPR016152">
    <property type="entry name" value="PTrfase/Anion_transptr"/>
</dbReference>
<evidence type="ECO:0000256" key="1">
    <source>
        <dbReference type="ARBA" id="ARBA00004496"/>
    </source>
</evidence>
<dbReference type="SUPFAM" id="SSF55804">
    <property type="entry name" value="Phoshotransferase/anion transport protein"/>
    <property type="match status" value="1"/>
</dbReference>
<evidence type="ECO:0000256" key="6">
    <source>
        <dbReference type="ARBA" id="ARBA00022683"/>
    </source>
</evidence>
<keyword evidence="5 8" id="KW-0808">Transferase</keyword>
<dbReference type="InterPro" id="IPR004715">
    <property type="entry name" value="PTS_IIA_fruc"/>
</dbReference>
<dbReference type="GeneID" id="70683609"/>
<dbReference type="GO" id="GO:0005737">
    <property type="term" value="C:cytoplasm"/>
    <property type="evidence" value="ECO:0007669"/>
    <property type="project" value="UniProtKB-SubCell"/>
</dbReference>
<feature type="domain" description="PTS EIIA type-2" evidence="7">
    <location>
        <begin position="8"/>
        <end position="152"/>
    </location>
</feature>
<evidence type="ECO:0000313" key="8">
    <source>
        <dbReference type="EMBL" id="QSG01456.1"/>
    </source>
</evidence>
<gene>
    <name evidence="8" type="primary">ptsN</name>
    <name evidence="8" type="ORF">AArcS_0221</name>
</gene>
<dbReference type="PROSITE" id="PS51094">
    <property type="entry name" value="PTS_EIIA_TYPE_2"/>
    <property type="match status" value="1"/>
</dbReference>
<dbReference type="Pfam" id="PF00359">
    <property type="entry name" value="PTS_EIIA_2"/>
    <property type="match status" value="1"/>
</dbReference>
<dbReference type="PANTHER" id="PTHR47738">
    <property type="entry name" value="PTS SYSTEM FRUCTOSE-LIKE EIIA COMPONENT-RELATED"/>
    <property type="match status" value="1"/>
</dbReference>
<evidence type="ECO:0000256" key="2">
    <source>
        <dbReference type="ARBA" id="ARBA00022448"/>
    </source>
</evidence>
<dbReference type="Proteomes" id="UP000663586">
    <property type="component" value="Chromosome"/>
</dbReference>
<evidence type="ECO:0000256" key="3">
    <source>
        <dbReference type="ARBA" id="ARBA00022553"/>
    </source>
</evidence>
<keyword evidence="6" id="KW-0598">Phosphotransferase system</keyword>
<dbReference type="KEGG" id="hara:AArcS_0221"/>
<keyword evidence="4" id="KW-0762">Sugar transport</keyword>
<reference evidence="8" key="1">
    <citation type="submission" date="2020-11" db="EMBL/GenBank/DDBJ databases">
        <title>Carbohydrate-dependent, anaerobic sulfur respiration: A novel catabolism in halophilic archaea.</title>
        <authorList>
            <person name="Sorokin D.Y."/>
            <person name="Messina E."/>
            <person name="Smedile F."/>
            <person name="La Cono V."/>
            <person name="Hallsworth J.E."/>
            <person name="Yakimov M.M."/>
        </authorList>
    </citation>
    <scope>NUCLEOTIDE SEQUENCE</scope>
    <source>
        <strain evidence="8">AArc-S</strain>
    </source>
</reference>
<dbReference type="InterPro" id="IPR002178">
    <property type="entry name" value="PTS_EIIA_type-2_dom"/>
</dbReference>
<keyword evidence="3" id="KW-0597">Phosphoprotein</keyword>
<dbReference type="FunFam" id="3.40.930.10:FF:000009">
    <property type="entry name" value="PTS system, fructose specific IIABC component"/>
    <property type="match status" value="1"/>
</dbReference>
<evidence type="ECO:0000259" key="7">
    <source>
        <dbReference type="PROSITE" id="PS51094"/>
    </source>
</evidence>
<dbReference type="NCBIfam" id="TIGR00848">
    <property type="entry name" value="fruA"/>
    <property type="match status" value="1"/>
</dbReference>
<proteinExistence type="predicted"/>
<dbReference type="EMBL" id="CP064786">
    <property type="protein sequence ID" value="QSG01456.1"/>
    <property type="molecule type" value="Genomic_DNA"/>
</dbReference>
<dbReference type="AlphaFoldDB" id="A0A897MTD2"/>
<dbReference type="GO" id="GO:0008982">
    <property type="term" value="F:protein-N(PI)-phosphohistidine-sugar phosphotransferase activity"/>
    <property type="evidence" value="ECO:0007669"/>
    <property type="project" value="InterPro"/>
</dbReference>
<name>A0A897MTD2_9EURY</name>
<keyword evidence="9" id="KW-1185">Reference proteome</keyword>
<dbReference type="GO" id="GO:0009401">
    <property type="term" value="P:phosphoenolpyruvate-dependent sugar phosphotransferase system"/>
    <property type="evidence" value="ECO:0007669"/>
    <property type="project" value="UniProtKB-KW"/>
</dbReference>
<evidence type="ECO:0000256" key="4">
    <source>
        <dbReference type="ARBA" id="ARBA00022597"/>
    </source>
</evidence>
<dbReference type="GO" id="GO:0016020">
    <property type="term" value="C:membrane"/>
    <property type="evidence" value="ECO:0007669"/>
    <property type="project" value="InterPro"/>
</dbReference>
<organism evidence="8 9">
    <name type="scientific">Natranaeroarchaeum sulfidigenes</name>
    <dbReference type="NCBI Taxonomy" id="2784880"/>
    <lineage>
        <taxon>Archaea</taxon>
        <taxon>Methanobacteriati</taxon>
        <taxon>Methanobacteriota</taxon>
        <taxon>Stenosarchaea group</taxon>
        <taxon>Halobacteria</taxon>
        <taxon>Halobacteriales</taxon>
        <taxon>Natronoarchaeaceae</taxon>
        <taxon>Natranaeroarchaeum</taxon>
    </lineage>
</organism>
<dbReference type="RefSeq" id="WP_238478583.1">
    <property type="nucleotide sequence ID" value="NZ_CP064786.1"/>
</dbReference>
<dbReference type="Gene3D" id="3.40.930.10">
    <property type="entry name" value="Mannitol-specific EII, Chain A"/>
    <property type="match status" value="1"/>
</dbReference>
<dbReference type="InterPro" id="IPR051541">
    <property type="entry name" value="PTS_SugarTrans_NitroReg"/>
</dbReference>
<comment type="subcellular location">
    <subcellularLocation>
        <location evidence="1">Cytoplasm</location>
    </subcellularLocation>
</comment>
<dbReference type="CDD" id="cd00211">
    <property type="entry name" value="PTS_IIA_fru"/>
    <property type="match status" value="1"/>
</dbReference>
<evidence type="ECO:0000256" key="5">
    <source>
        <dbReference type="ARBA" id="ARBA00022679"/>
    </source>
</evidence>
<sequence length="155" mass="16641">MTTQSDHTPLTTDLVALEGAPAEKNACIEFLLDLAADAGRVTDREQALNDLLAREEDATTGVGMGIGIPHAKSAGVASPTIAFTRVDDGIDFDAMDDKPATLIFMLLVPEEGGEEHLSMLSALSRSLMHEENRDALHEADSPERVEEIVLEAIDE</sequence>